<evidence type="ECO:0000313" key="2">
    <source>
        <dbReference type="EMBL" id="WED63772.1"/>
    </source>
</evidence>
<dbReference type="InterPro" id="IPR013406">
    <property type="entry name" value="CHP02574_addiction_mod"/>
</dbReference>
<dbReference type="Proteomes" id="UP001218638">
    <property type="component" value="Chromosome"/>
</dbReference>
<keyword evidence="3" id="KW-1185">Reference proteome</keyword>
<name>A0AAE9ZZV9_9BACT</name>
<feature type="region of interest" description="Disordered" evidence="1">
    <location>
        <begin position="47"/>
        <end position="70"/>
    </location>
</feature>
<feature type="compositionally biased region" description="Basic and acidic residues" evidence="1">
    <location>
        <begin position="58"/>
        <end position="70"/>
    </location>
</feature>
<protein>
    <submittedName>
        <fullName evidence="2">Addiction module protein</fullName>
    </submittedName>
</protein>
<dbReference type="AlphaFoldDB" id="A0AAE9ZZV9"/>
<evidence type="ECO:0000256" key="1">
    <source>
        <dbReference type="SAM" id="MobiDB-lite"/>
    </source>
</evidence>
<sequence>MNATIAAELSRLTPAEKIELVQEIWDEIAANPDTLPIPQWHIDELNKRSETQSSDQGRSWEEVRDDILGR</sequence>
<proteinExistence type="predicted"/>
<evidence type="ECO:0000313" key="3">
    <source>
        <dbReference type="Proteomes" id="UP001218638"/>
    </source>
</evidence>
<organism evidence="2 3">
    <name type="scientific">Synoicihabitans lomoniglobus</name>
    <dbReference type="NCBI Taxonomy" id="2909285"/>
    <lineage>
        <taxon>Bacteria</taxon>
        <taxon>Pseudomonadati</taxon>
        <taxon>Verrucomicrobiota</taxon>
        <taxon>Opitutia</taxon>
        <taxon>Opitutales</taxon>
        <taxon>Opitutaceae</taxon>
        <taxon>Synoicihabitans</taxon>
    </lineage>
</organism>
<dbReference type="KEGG" id="slom:PXH66_15655"/>
<dbReference type="EMBL" id="CP119075">
    <property type="protein sequence ID" value="WED63772.1"/>
    <property type="molecule type" value="Genomic_DNA"/>
</dbReference>
<dbReference type="RefSeq" id="WP_330930475.1">
    <property type="nucleotide sequence ID" value="NZ_CP119075.1"/>
</dbReference>
<reference evidence="2" key="1">
    <citation type="submission" date="2023-03" db="EMBL/GenBank/DDBJ databases">
        <title>Lomoglobus Profundus gen. nov., sp. nov., a novel member of the phylum Verrucomicrobia, isolated from deep-marine sediment of South China Sea.</title>
        <authorList>
            <person name="Ahmad T."/>
            <person name="Ishaq S.E."/>
            <person name="Wang F."/>
        </authorList>
    </citation>
    <scope>NUCLEOTIDE SEQUENCE</scope>
    <source>
        <strain evidence="2">LMO-M01</strain>
    </source>
</reference>
<dbReference type="NCBIfam" id="TIGR02574">
    <property type="entry name" value="stabl_TIGR02574"/>
    <property type="match status" value="1"/>
</dbReference>
<accession>A0AAE9ZZV9</accession>
<dbReference type="Pfam" id="PF09720">
    <property type="entry name" value="Unstab_antitox"/>
    <property type="match status" value="1"/>
</dbReference>
<gene>
    <name evidence="2" type="ORF">PXH66_15655</name>
</gene>